<evidence type="ECO:0000256" key="5">
    <source>
        <dbReference type="ARBA" id="ARBA00093760"/>
    </source>
</evidence>
<dbReference type="GO" id="GO:0004519">
    <property type="term" value="F:endonuclease activity"/>
    <property type="evidence" value="ECO:0007669"/>
    <property type="project" value="UniProtKB-KW"/>
</dbReference>
<dbReference type="STRING" id="29554.MCAN360_0508"/>
<keyword evidence="4" id="KW-0378">Hydrolase</keyword>
<dbReference type="AlphaFoldDB" id="A0A077LBX8"/>
<dbReference type="Pfam" id="PF09520">
    <property type="entry name" value="RE_TdeIII"/>
    <property type="match status" value="1"/>
</dbReference>
<keyword evidence="2" id="KW-0680">Restriction system</keyword>
<proteinExistence type="predicted"/>
<comment type="catalytic activity">
    <reaction evidence="5">
        <text>Endonucleolytic cleavage of DNA to give specific double-stranded fragments with terminal 5'-phosphates.</text>
        <dbReference type="EC" id="3.1.21.4"/>
    </reaction>
</comment>
<dbReference type="EMBL" id="AP014631">
    <property type="protein sequence ID" value="BAP39629.1"/>
    <property type="molecule type" value="Genomic_DNA"/>
</dbReference>
<dbReference type="InterPro" id="IPR011335">
    <property type="entry name" value="Restrct_endonuc-II-like"/>
</dbReference>
<evidence type="ECO:0000256" key="6">
    <source>
        <dbReference type="ARBA" id="ARBA00093790"/>
    </source>
</evidence>
<protein>
    <recommendedName>
        <fullName evidence="6">type II site-specific deoxyribonuclease</fullName>
        <ecNumber evidence="6">3.1.21.4</ecNumber>
    </recommendedName>
</protein>
<evidence type="ECO:0000313" key="8">
    <source>
        <dbReference type="Proteomes" id="UP000031641"/>
    </source>
</evidence>
<dbReference type="OrthoDB" id="397760at2"/>
<dbReference type="InterPro" id="IPR054784">
    <property type="entry name" value="HpyAIV-type_restriction_enz"/>
</dbReference>
<sequence>MIIEYKEFCDLLLSHIEEGQNFYISLLENIIANPKRYIGFFRLSNPKTKLIQNITQSREIKFGDFLENLVEKYIQKIGYKILNKNINSNINNEKLKIDLFFEDNNFLYLIEMKVRDDHDSAKKRGQFLNFINKLTAVKQKYLNKKIKAVMWFVDDLLTKNKKYYNQEISSVKIKNCQIFLCYGKEFLNMVNNGKLIWNELILLLKKYNEENIKNDVNIPDFGNSKQILNALLKIKNSAWKKLNSDNQIYKMLREEFFKNGNNLEEAKKMRNK</sequence>
<dbReference type="REBASE" id="92154">
    <property type="entry name" value="Mca360ORF507P"/>
</dbReference>
<evidence type="ECO:0000256" key="4">
    <source>
        <dbReference type="ARBA" id="ARBA00022801"/>
    </source>
</evidence>
<keyword evidence="3 7" id="KW-0255">Endonuclease</keyword>
<keyword evidence="1" id="KW-0540">Nuclease</keyword>
<evidence type="ECO:0000256" key="2">
    <source>
        <dbReference type="ARBA" id="ARBA00022747"/>
    </source>
</evidence>
<name>A0A077LBX8_9BACT</name>
<dbReference type="Proteomes" id="UP000031641">
    <property type="component" value="Chromosome"/>
</dbReference>
<dbReference type="Gene3D" id="3.40.1350.10">
    <property type="match status" value="1"/>
</dbReference>
<dbReference type="SUPFAM" id="SSF52980">
    <property type="entry name" value="Restriction endonuclease-like"/>
    <property type="match status" value="1"/>
</dbReference>
<dbReference type="EC" id="3.1.21.4" evidence="6"/>
<dbReference type="NCBIfam" id="NF045832">
    <property type="entry name" value="restrict_HpyAIV"/>
    <property type="match status" value="1"/>
</dbReference>
<organism evidence="7 8">
    <name type="scientific">Metamycoplasma canadense</name>
    <dbReference type="NCBI Taxonomy" id="29554"/>
    <lineage>
        <taxon>Bacteria</taxon>
        <taxon>Bacillati</taxon>
        <taxon>Mycoplasmatota</taxon>
        <taxon>Mycoplasmoidales</taxon>
        <taxon>Metamycoplasmataceae</taxon>
        <taxon>Metamycoplasma</taxon>
    </lineage>
</organism>
<gene>
    <name evidence="7" type="ORF">MCAN360_0508</name>
</gene>
<evidence type="ECO:0000313" key="7">
    <source>
        <dbReference type="EMBL" id="BAP39629.1"/>
    </source>
</evidence>
<evidence type="ECO:0000256" key="3">
    <source>
        <dbReference type="ARBA" id="ARBA00022759"/>
    </source>
</evidence>
<keyword evidence="8" id="KW-1185">Reference proteome</keyword>
<dbReference type="KEGG" id="mcan:MCAN360_0508"/>
<dbReference type="HOGENOM" id="CLU_061760_0_0_14"/>
<dbReference type="InterPro" id="IPR019045">
    <property type="entry name" value="Restrct_endonuc_II_HinfI"/>
</dbReference>
<dbReference type="GO" id="GO:0003676">
    <property type="term" value="F:nucleic acid binding"/>
    <property type="evidence" value="ECO:0007669"/>
    <property type="project" value="InterPro"/>
</dbReference>
<dbReference type="RefSeq" id="WP_045433908.1">
    <property type="nucleotide sequence ID" value="NZ_AP014631.1"/>
</dbReference>
<evidence type="ECO:0000256" key="1">
    <source>
        <dbReference type="ARBA" id="ARBA00022722"/>
    </source>
</evidence>
<accession>A0A077LBX8</accession>
<dbReference type="InterPro" id="IPR011856">
    <property type="entry name" value="tRNA_endonuc-like_dom_sf"/>
</dbReference>
<reference evidence="8" key="1">
    <citation type="journal article" date="2014" name="Genome Announc.">
        <title>Complete Genome Sequence of Mycoplasma canadense Strain HAZ 360_1 from Bovine Mastitic Milk in Japan.</title>
        <authorList>
            <person name="Hata E."/>
        </authorList>
    </citation>
    <scope>NUCLEOTIDE SEQUENCE [LARGE SCALE GENOMIC DNA]</scope>
    <source>
        <strain evidence="8">HAZ360_1</strain>
    </source>
</reference>